<dbReference type="RefSeq" id="WP_264432027.1">
    <property type="nucleotide sequence ID" value="NZ_CP081495.1"/>
</dbReference>
<sequence>MQKKISWIIMLLTLQMGYAQFERLEQATNNQELISLFDQEVKMFATIVATFQNTSFPSSKKPTEPFTLNFNKEAYQQLVKNETELNPSFFTFIKEDKVAISLLKDPNIKTFNFKIDADMYPTKVIYFDGETEVVTDSTRFDRFDIFYPTQQKMVDKIEVAYHFNTPQKIDSLVIPLQKNKTITSPIGFVKVISDAPEAVTLQTDINPNVFINIQGADAADKRYAWGFKGQSNDTYQNQEKKLNKVIKSANRISKKAEKKMHLPFHDFKAYFFKQLKKTEKKLAKSNKQSDLNYITLAFGTTPLQNIIAYYPTEYYKANTTKTLNNSNFEFLITNNDNQYSVYDSETNLLLTLPKNYDPVQNYFYKNNRTYYYLDLMQKKLIPQNYSQVNELNNKLSLVWSDNDLLVVNETNTPILKANDYIQDTSFKTTVLFTDKNQYIACEQMEELTELTDIEITQYLNKGYYKAEKNGKIGVLDACGQIVIPFEYDNVIEFNEIANLFPSDLVFGVKQNDKWGYVNAKNEVVIPFEYDEANTSFSYGIAVVGLNNEDGSPTSSGLINLENKRLTPFQNSGYSASTSNGKRTYGLNYKQYDHLGNEVKQ</sequence>
<proteinExistence type="predicted"/>
<dbReference type="EMBL" id="CP081495">
    <property type="protein sequence ID" value="UYW00362.1"/>
    <property type="molecule type" value="Genomic_DNA"/>
</dbReference>
<gene>
    <name evidence="1" type="ORF">K5I29_07215</name>
</gene>
<dbReference type="InterPro" id="IPR032774">
    <property type="entry name" value="WG_beta_rep"/>
</dbReference>
<evidence type="ECO:0000313" key="1">
    <source>
        <dbReference type="EMBL" id="UYW00362.1"/>
    </source>
</evidence>
<keyword evidence="2" id="KW-1185">Reference proteome</keyword>
<dbReference type="PANTHER" id="PTHR37841:SF1">
    <property type="entry name" value="DUF3298 DOMAIN-CONTAINING PROTEIN"/>
    <property type="match status" value="1"/>
</dbReference>
<accession>A0ABY6LWN0</accession>
<dbReference type="Pfam" id="PF14903">
    <property type="entry name" value="WG_beta_rep"/>
    <property type="match status" value="1"/>
</dbReference>
<evidence type="ECO:0000313" key="2">
    <source>
        <dbReference type="Proteomes" id="UP001163328"/>
    </source>
</evidence>
<dbReference type="Proteomes" id="UP001163328">
    <property type="component" value="Chromosome"/>
</dbReference>
<name>A0ABY6LWN0_9FLAO</name>
<dbReference type="PANTHER" id="PTHR37841">
    <property type="entry name" value="GLR2918 PROTEIN"/>
    <property type="match status" value="1"/>
</dbReference>
<organism evidence="1 2">
    <name type="scientific">Flavobacterium agricola</name>
    <dbReference type="NCBI Taxonomy" id="2870839"/>
    <lineage>
        <taxon>Bacteria</taxon>
        <taxon>Pseudomonadati</taxon>
        <taxon>Bacteroidota</taxon>
        <taxon>Flavobacteriia</taxon>
        <taxon>Flavobacteriales</taxon>
        <taxon>Flavobacteriaceae</taxon>
        <taxon>Flavobacterium</taxon>
    </lineage>
</organism>
<reference evidence="1" key="1">
    <citation type="submission" date="2021-08" db="EMBL/GenBank/DDBJ databases">
        <title>Flavobacterium sp. strain CC-SYL302.</title>
        <authorList>
            <person name="Lin S.-Y."/>
            <person name="Lee T.-H."/>
            <person name="Young C.-C."/>
        </authorList>
    </citation>
    <scope>NUCLEOTIDE SEQUENCE</scope>
    <source>
        <strain evidence="1">CC-SYL302</strain>
    </source>
</reference>
<protein>
    <submittedName>
        <fullName evidence="1">WG repeat-containing protein</fullName>
    </submittedName>
</protein>